<reference evidence="1 3" key="1">
    <citation type="submission" date="2018-11" db="EMBL/GenBank/DDBJ databases">
        <title>Shewanella sp. M2.</title>
        <authorList>
            <person name="Hwang Y.J."/>
            <person name="Hwang C.Y."/>
        </authorList>
    </citation>
    <scope>NUCLEOTIDE SEQUENCE [LARGE SCALE GENOMIC DNA]</scope>
    <source>
        <strain evidence="1 3">M2</strain>
    </source>
</reference>
<organism evidence="2 4">
    <name type="scientific">Shewanella psychromarinicola</name>
    <dbReference type="NCBI Taxonomy" id="2487742"/>
    <lineage>
        <taxon>Bacteria</taxon>
        <taxon>Pseudomonadati</taxon>
        <taxon>Pseudomonadota</taxon>
        <taxon>Gammaproteobacteria</taxon>
        <taxon>Alteromonadales</taxon>
        <taxon>Shewanellaceae</taxon>
        <taxon>Shewanella</taxon>
    </lineage>
</organism>
<evidence type="ECO:0000313" key="2">
    <source>
        <dbReference type="EMBL" id="RPA31174.1"/>
    </source>
</evidence>
<evidence type="ECO:0000313" key="1">
    <source>
        <dbReference type="EMBL" id="AZG35440.1"/>
    </source>
</evidence>
<accession>A0A3N4EP94</accession>
<proteinExistence type="predicted"/>
<reference evidence="4" key="2">
    <citation type="submission" date="2018-11" db="EMBL/GenBank/DDBJ databases">
        <title>Shewanella sp. R106.</title>
        <authorList>
            <person name="Hwang Y.J."/>
            <person name="Hwang C.Y."/>
        </authorList>
    </citation>
    <scope>NUCLEOTIDE SEQUENCE [LARGE SCALE GENOMIC DNA]</scope>
    <source>
        <strain evidence="4">R106</strain>
    </source>
</reference>
<protein>
    <submittedName>
        <fullName evidence="2">Uncharacterized protein</fullName>
    </submittedName>
</protein>
<name>A0A3N4EP94_9GAMM</name>
<dbReference type="InterPro" id="IPR008878">
    <property type="entry name" value="Transposase_IS66_Orf2"/>
</dbReference>
<reference evidence="2" key="3">
    <citation type="submission" date="2018-11" db="EMBL/GenBank/DDBJ databases">
        <authorList>
            <person name="Hwang Y.J."/>
            <person name="Hwang C.Y."/>
        </authorList>
    </citation>
    <scope>NUCLEOTIDE SEQUENCE</scope>
    <source>
        <strain evidence="2">R106</strain>
    </source>
</reference>
<dbReference type="AlphaFoldDB" id="A0A3N4EP94"/>
<evidence type="ECO:0000313" key="4">
    <source>
        <dbReference type="Proteomes" id="UP000278855"/>
    </source>
</evidence>
<dbReference type="OrthoDB" id="4956084at2"/>
<dbReference type="RefSeq" id="WP_124013308.1">
    <property type="nucleotide sequence ID" value="NZ_CP034073.1"/>
</dbReference>
<evidence type="ECO:0000313" key="3">
    <source>
        <dbReference type="Proteomes" id="UP000273778"/>
    </source>
</evidence>
<dbReference type="EMBL" id="RKKB01000006">
    <property type="protein sequence ID" value="RPA31174.1"/>
    <property type="molecule type" value="Genomic_DNA"/>
</dbReference>
<gene>
    <name evidence="2" type="ORF">EGC77_14555</name>
    <name evidence="1" type="ORF">EGC80_11310</name>
</gene>
<dbReference type="Proteomes" id="UP000273778">
    <property type="component" value="Chromosome"/>
</dbReference>
<dbReference type="Pfam" id="PF05717">
    <property type="entry name" value="TnpB_IS66"/>
    <property type="match status" value="1"/>
</dbReference>
<sequence length="60" mass="6754">MTPTGNVYLVSSVTDMRKSIDGLSLIVSDRVAMTTSSTFLFRRYLKALRTDMLALLLRVK</sequence>
<dbReference type="EMBL" id="CP034073">
    <property type="protein sequence ID" value="AZG35440.1"/>
    <property type="molecule type" value="Genomic_DNA"/>
</dbReference>
<dbReference type="Proteomes" id="UP000278855">
    <property type="component" value="Unassembled WGS sequence"/>
</dbReference>
<keyword evidence="3" id="KW-1185">Reference proteome</keyword>
<dbReference type="KEGG" id="spsr:EGC80_11310"/>